<reference evidence="2" key="2">
    <citation type="submission" date="2021-09" db="EMBL/GenBank/DDBJ databases">
        <authorList>
            <person name="Gilroy R."/>
        </authorList>
    </citation>
    <scope>NUCLEOTIDE SEQUENCE</scope>
    <source>
        <strain evidence="2">ChiGjej5B5-7349</strain>
    </source>
</reference>
<accession>A0A921MCD5</accession>
<gene>
    <name evidence="2" type="ORF">K8V08_03430</name>
</gene>
<comment type="caution">
    <text evidence="2">The sequence shown here is derived from an EMBL/GenBank/DDBJ whole genome shotgun (WGS) entry which is preliminary data.</text>
</comment>
<dbReference type="InterPro" id="IPR049450">
    <property type="entry name" value="ACOT8-like_C"/>
</dbReference>
<dbReference type="Gene3D" id="2.40.160.210">
    <property type="entry name" value="Acyl-CoA thioesterase, double hotdog domain"/>
    <property type="match status" value="1"/>
</dbReference>
<proteinExistence type="predicted"/>
<dbReference type="AlphaFoldDB" id="A0A921MCD5"/>
<dbReference type="EMBL" id="DYUK01000076">
    <property type="protein sequence ID" value="HJG79443.1"/>
    <property type="molecule type" value="Genomic_DNA"/>
</dbReference>
<evidence type="ECO:0000313" key="2">
    <source>
        <dbReference type="EMBL" id="HJG79443.1"/>
    </source>
</evidence>
<dbReference type="SUPFAM" id="SSF54637">
    <property type="entry name" value="Thioesterase/thiol ester dehydrase-isomerase"/>
    <property type="match status" value="1"/>
</dbReference>
<feature type="domain" description="Acyl-CoA thioesterase-like C-terminal" evidence="1">
    <location>
        <begin position="2"/>
        <end position="66"/>
    </location>
</feature>
<dbReference type="InterPro" id="IPR029069">
    <property type="entry name" value="HotDog_dom_sf"/>
</dbReference>
<organism evidence="2 3">
    <name type="scientific">Brevibacterium senegalense</name>
    <dbReference type="NCBI Taxonomy" id="1033736"/>
    <lineage>
        <taxon>Bacteria</taxon>
        <taxon>Bacillati</taxon>
        <taxon>Actinomycetota</taxon>
        <taxon>Actinomycetes</taxon>
        <taxon>Micrococcales</taxon>
        <taxon>Brevibacteriaceae</taxon>
        <taxon>Brevibacterium</taxon>
    </lineage>
</organism>
<sequence>TGRMTPAGTITFTTYFHAGPQELAQQGEHLLCRARASRFHTGLFDQVGHVWGEDGSLLATTTQLVYFKGV</sequence>
<protein>
    <submittedName>
        <fullName evidence="2">Thioesterase family protein</fullName>
    </submittedName>
</protein>
<reference evidence="2" key="1">
    <citation type="journal article" date="2021" name="PeerJ">
        <title>Extensive microbial diversity within the chicken gut microbiome revealed by metagenomics and culture.</title>
        <authorList>
            <person name="Gilroy R."/>
            <person name="Ravi A."/>
            <person name="Getino M."/>
            <person name="Pursley I."/>
            <person name="Horton D.L."/>
            <person name="Alikhan N.F."/>
            <person name="Baker D."/>
            <person name="Gharbi K."/>
            <person name="Hall N."/>
            <person name="Watson M."/>
            <person name="Adriaenssens E.M."/>
            <person name="Foster-Nyarko E."/>
            <person name="Jarju S."/>
            <person name="Secka A."/>
            <person name="Antonio M."/>
            <person name="Oren A."/>
            <person name="Chaudhuri R.R."/>
            <person name="La Ragione R."/>
            <person name="Hildebrand F."/>
            <person name="Pallen M.J."/>
        </authorList>
    </citation>
    <scope>NUCLEOTIDE SEQUENCE</scope>
    <source>
        <strain evidence="2">ChiGjej5B5-7349</strain>
    </source>
</reference>
<dbReference type="InterPro" id="IPR042171">
    <property type="entry name" value="Acyl-CoA_hotdog"/>
</dbReference>
<feature type="non-terminal residue" evidence="2">
    <location>
        <position position="1"/>
    </location>
</feature>
<name>A0A921MCD5_9MICO</name>
<evidence type="ECO:0000313" key="3">
    <source>
        <dbReference type="Proteomes" id="UP000784435"/>
    </source>
</evidence>
<dbReference type="Proteomes" id="UP000784435">
    <property type="component" value="Unassembled WGS sequence"/>
</dbReference>
<dbReference type="Pfam" id="PF20789">
    <property type="entry name" value="4HBT_3C"/>
    <property type="match status" value="1"/>
</dbReference>
<evidence type="ECO:0000259" key="1">
    <source>
        <dbReference type="Pfam" id="PF20789"/>
    </source>
</evidence>